<dbReference type="AlphaFoldDB" id="A0AAF0IBE8"/>
<name>A0AAF0IBE8_ODILC</name>
<evidence type="ECO:0000313" key="1">
    <source>
        <dbReference type="EMBL" id="WEU40301.1"/>
    </source>
</evidence>
<sequence length="118" mass="13502">MEQTKNLYKHGADDLARLLAVLIANQDSYTHVDKLSNTPSKELALFYIREALRDYNSFLSKKIEDKKIIEEIKKISLKNIEDYLGIFSELSSRELREITSLISAKALAIAARIKEVET</sequence>
<protein>
    <submittedName>
        <fullName evidence="1">Type I-A CRISPR-associated protein Csa5</fullName>
    </submittedName>
</protein>
<evidence type="ECO:0000313" key="2">
    <source>
        <dbReference type="Proteomes" id="UP000186851"/>
    </source>
</evidence>
<proteinExistence type="predicted"/>
<reference evidence="1" key="2">
    <citation type="journal article" date="2022" name="Nat. Microbiol.">
        <title>A closed Candidatus Odinarchaeum chromosome exposes Asgard archaeal viruses.</title>
        <authorList>
            <person name="Tamarit D."/>
            <person name="Caceres E.F."/>
            <person name="Krupovic M."/>
            <person name="Nijland R."/>
            <person name="Eme L."/>
            <person name="Robinson N.P."/>
            <person name="Ettema T.J.G."/>
        </authorList>
    </citation>
    <scope>NUCLEOTIDE SEQUENCE</scope>
    <source>
        <strain evidence="1">LCB_4</strain>
    </source>
</reference>
<dbReference type="Proteomes" id="UP000186851">
    <property type="component" value="Chromosome"/>
</dbReference>
<organism evidence="1 2">
    <name type="scientific">Odinarchaeota yellowstonii (strain LCB_4)</name>
    <dbReference type="NCBI Taxonomy" id="1841599"/>
    <lineage>
        <taxon>Archaea</taxon>
        <taxon>Promethearchaeati</taxon>
        <taxon>Candidatus Odinarchaeota</taxon>
        <taxon>Candidatus Odinarchaeia</taxon>
        <taxon>Candidatus Odinarchaeales</taxon>
        <taxon>Candidatus Odinarchaeaceae</taxon>
        <taxon>Candidatus Odinarchaeum</taxon>
    </lineage>
</organism>
<gene>
    <name evidence="1" type="ORF">OdinLCB4_007485</name>
</gene>
<dbReference type="EMBL" id="CP091871">
    <property type="protein sequence ID" value="WEU40301.1"/>
    <property type="molecule type" value="Genomic_DNA"/>
</dbReference>
<reference evidence="1" key="1">
    <citation type="journal article" date="2017" name="Nature">
        <title>Asgard archaea illuminate the origin of eukaryotic cellular complexity.</title>
        <authorList>
            <person name="Zaremba-Niedzwiedzka K."/>
            <person name="Caceres E.F."/>
            <person name="Saw J.H."/>
            <person name="Backstrom D."/>
            <person name="Juzokaite L."/>
            <person name="Vancaester E."/>
            <person name="Seitz K.W."/>
            <person name="Anantharaman K."/>
            <person name="Starnawski P."/>
            <person name="Kjeldsen K.U."/>
            <person name="Scott M.B."/>
            <person name="Nunoura T."/>
            <person name="Banfield J.F."/>
            <person name="Schramm A."/>
            <person name="Baker B.J."/>
            <person name="Spang A."/>
            <person name="Ettema T.J.G."/>
        </authorList>
    </citation>
    <scope>NUCLEOTIDE SEQUENCE</scope>
    <source>
        <strain evidence="1">LCB_4</strain>
    </source>
</reference>
<accession>A0AAF0IBE8</accession>
<dbReference type="KEGG" id="oyw:OdinLCB4_007485"/>